<dbReference type="EMBL" id="ML769407">
    <property type="protein sequence ID" value="KAE9405727.1"/>
    <property type="molecule type" value="Genomic_DNA"/>
</dbReference>
<dbReference type="Proteomes" id="UP000799118">
    <property type="component" value="Unassembled WGS sequence"/>
</dbReference>
<gene>
    <name evidence="2" type="ORF">BT96DRAFT_988233</name>
</gene>
<evidence type="ECO:0000256" key="1">
    <source>
        <dbReference type="SAM" id="Phobius"/>
    </source>
</evidence>
<feature type="transmembrane region" description="Helical" evidence="1">
    <location>
        <begin position="107"/>
        <end position="126"/>
    </location>
</feature>
<keyword evidence="1" id="KW-0472">Membrane</keyword>
<organism evidence="2 3">
    <name type="scientific">Gymnopus androsaceus JB14</name>
    <dbReference type="NCBI Taxonomy" id="1447944"/>
    <lineage>
        <taxon>Eukaryota</taxon>
        <taxon>Fungi</taxon>
        <taxon>Dikarya</taxon>
        <taxon>Basidiomycota</taxon>
        <taxon>Agaricomycotina</taxon>
        <taxon>Agaricomycetes</taxon>
        <taxon>Agaricomycetidae</taxon>
        <taxon>Agaricales</taxon>
        <taxon>Marasmiineae</taxon>
        <taxon>Omphalotaceae</taxon>
        <taxon>Gymnopus</taxon>
    </lineage>
</organism>
<name>A0A6A4I9I4_9AGAR</name>
<proteinExistence type="predicted"/>
<keyword evidence="1" id="KW-1133">Transmembrane helix</keyword>
<accession>A0A6A4I9I4</accession>
<keyword evidence="3" id="KW-1185">Reference proteome</keyword>
<sequence length="141" mass="16302">MTFYMDGVQVNTFQNSPTEFPSSAYHLFLTEIIRSQSRTERRMEPTRSFFFITFYTQRITELRLLQALPSLRILPHRVVLSSDSSETQPSVSAPTLSHVEGFLGPEITLPIGVFIVCAALIAFLPWRRRRVQRLDAKRQLK</sequence>
<evidence type="ECO:0000313" key="2">
    <source>
        <dbReference type="EMBL" id="KAE9405727.1"/>
    </source>
</evidence>
<protein>
    <submittedName>
        <fullName evidence="2">Uncharacterized protein</fullName>
    </submittedName>
</protein>
<dbReference type="AlphaFoldDB" id="A0A6A4I9I4"/>
<keyword evidence="1" id="KW-0812">Transmembrane</keyword>
<evidence type="ECO:0000313" key="3">
    <source>
        <dbReference type="Proteomes" id="UP000799118"/>
    </source>
</evidence>
<reference evidence="2" key="1">
    <citation type="journal article" date="2019" name="Environ. Microbiol.">
        <title>Fungal ecological strategies reflected in gene transcription - a case study of two litter decomposers.</title>
        <authorList>
            <person name="Barbi F."/>
            <person name="Kohler A."/>
            <person name="Barry K."/>
            <person name="Baskaran P."/>
            <person name="Daum C."/>
            <person name="Fauchery L."/>
            <person name="Ihrmark K."/>
            <person name="Kuo A."/>
            <person name="LaButti K."/>
            <person name="Lipzen A."/>
            <person name="Morin E."/>
            <person name="Grigoriev I.V."/>
            <person name="Henrissat B."/>
            <person name="Lindahl B."/>
            <person name="Martin F."/>
        </authorList>
    </citation>
    <scope>NUCLEOTIDE SEQUENCE</scope>
    <source>
        <strain evidence="2">JB14</strain>
    </source>
</reference>